<evidence type="ECO:0000313" key="3">
    <source>
        <dbReference type="Proteomes" id="UP000228535"/>
    </source>
</evidence>
<reference evidence="2 3" key="1">
    <citation type="submission" date="2017-11" db="EMBL/GenBank/DDBJ databases">
        <title>Genomic Encyclopedia of Archaeal and Bacterial Type Strains, Phase II (KMG-II): From Individual Species to Whole Genera.</title>
        <authorList>
            <person name="Goeker M."/>
        </authorList>
    </citation>
    <scope>NUCLEOTIDE SEQUENCE [LARGE SCALE GENOMIC DNA]</scope>
    <source>
        <strain evidence="2 3">DSM 11115</strain>
    </source>
</reference>
<feature type="region of interest" description="Disordered" evidence="1">
    <location>
        <begin position="1"/>
        <end position="59"/>
    </location>
</feature>
<feature type="compositionally biased region" description="Pro residues" evidence="1">
    <location>
        <begin position="11"/>
        <end position="25"/>
    </location>
</feature>
<protein>
    <submittedName>
        <fullName evidence="2">Uncharacterized protein</fullName>
    </submittedName>
</protein>
<gene>
    <name evidence="2" type="ORF">CLV45_0918</name>
</gene>
<sequence length="105" mass="11433">MRQARVVAGCCPPPLGQGPPAPPELPESATYDTLAPLPAPDPLLQDTELPGATTPAAEPLRQRLRDARQQLLLQYGQRLAQQQNRAVLLARRRGVAQPSTRRVRA</sequence>
<dbReference type="EMBL" id="PGFA01000001">
    <property type="protein sequence ID" value="PJJ59499.1"/>
    <property type="molecule type" value="Genomic_DNA"/>
</dbReference>
<name>A0A2M9BNH3_9BACT</name>
<accession>A0A2M9BNH3</accession>
<evidence type="ECO:0000256" key="1">
    <source>
        <dbReference type="SAM" id="MobiDB-lite"/>
    </source>
</evidence>
<dbReference type="RefSeq" id="WP_100335216.1">
    <property type="nucleotide sequence ID" value="NZ_PGFA01000001.1"/>
</dbReference>
<evidence type="ECO:0000313" key="2">
    <source>
        <dbReference type="EMBL" id="PJJ59499.1"/>
    </source>
</evidence>
<keyword evidence="3" id="KW-1185">Reference proteome</keyword>
<comment type="caution">
    <text evidence="2">The sequence shown here is derived from an EMBL/GenBank/DDBJ whole genome shotgun (WGS) entry which is preliminary data.</text>
</comment>
<proteinExistence type="predicted"/>
<dbReference type="Proteomes" id="UP000228535">
    <property type="component" value="Unassembled WGS sequence"/>
</dbReference>
<organism evidence="2 3">
    <name type="scientific">Hymenobacter chitinivorans DSM 11115</name>
    <dbReference type="NCBI Taxonomy" id="1121954"/>
    <lineage>
        <taxon>Bacteria</taxon>
        <taxon>Pseudomonadati</taxon>
        <taxon>Bacteroidota</taxon>
        <taxon>Cytophagia</taxon>
        <taxon>Cytophagales</taxon>
        <taxon>Hymenobacteraceae</taxon>
        <taxon>Hymenobacter</taxon>
    </lineage>
</organism>
<dbReference type="AlphaFoldDB" id="A0A2M9BNH3"/>